<comment type="function">
    <text evidence="4">Catalyzes the interconversion of L-alanine and D-alanine. May also act on other amino acids.</text>
</comment>
<reference evidence="8" key="1">
    <citation type="submission" date="2020-11" db="EMBL/GenBank/DDBJ databases">
        <title>Multidrug resistant novel bacterium Savagea serpentis sp. nov., isolated from the scats of a vine snake (Ahaetulla nasuta).</title>
        <authorList>
            <person name="Venkata Ramana V."/>
            <person name="Vikas Patil S."/>
            <person name="Yogita Lugani V."/>
        </authorList>
    </citation>
    <scope>NUCLEOTIDE SEQUENCE</scope>
    <source>
        <strain evidence="8">SN6</strain>
    </source>
</reference>
<dbReference type="CDD" id="cd00430">
    <property type="entry name" value="PLPDE_III_AR"/>
    <property type="match status" value="1"/>
</dbReference>
<comment type="pathway">
    <text evidence="4">Amino-acid biosynthesis; D-alanine biosynthesis; D-alanine from L-alanine: step 1/1.</text>
</comment>
<feature type="binding site" evidence="4 6">
    <location>
        <position position="136"/>
    </location>
    <ligand>
        <name>substrate</name>
    </ligand>
</feature>
<dbReference type="AlphaFoldDB" id="A0A8J7KC87"/>
<dbReference type="HAMAP" id="MF_01201">
    <property type="entry name" value="Ala_racemase"/>
    <property type="match status" value="1"/>
</dbReference>
<feature type="modified residue" description="N6-(pyridoxal phosphate)lysine" evidence="4 5">
    <location>
        <position position="42"/>
    </location>
</feature>
<dbReference type="EMBL" id="JADKPV010000002">
    <property type="protein sequence ID" value="MBF4501172.1"/>
    <property type="molecule type" value="Genomic_DNA"/>
</dbReference>
<dbReference type="PROSITE" id="PS00395">
    <property type="entry name" value="ALANINE_RACEMASE"/>
    <property type="match status" value="1"/>
</dbReference>
<dbReference type="UniPathway" id="UPA00042">
    <property type="reaction ID" value="UER00497"/>
</dbReference>
<dbReference type="FunFam" id="3.20.20.10:FF:000002">
    <property type="entry name" value="Alanine racemase"/>
    <property type="match status" value="1"/>
</dbReference>
<comment type="similarity">
    <text evidence="4">Belongs to the alanine racemase family.</text>
</comment>
<keyword evidence="2 4" id="KW-0663">Pyridoxal phosphate</keyword>
<dbReference type="NCBIfam" id="TIGR00492">
    <property type="entry name" value="alr"/>
    <property type="match status" value="1"/>
</dbReference>
<dbReference type="SUPFAM" id="SSF51419">
    <property type="entry name" value="PLP-binding barrel"/>
    <property type="match status" value="1"/>
</dbReference>
<dbReference type="GO" id="GO:0008784">
    <property type="term" value="F:alanine racemase activity"/>
    <property type="evidence" value="ECO:0007669"/>
    <property type="project" value="UniProtKB-UniRule"/>
</dbReference>
<keyword evidence="9" id="KW-1185">Reference proteome</keyword>
<evidence type="ECO:0000256" key="5">
    <source>
        <dbReference type="PIRSR" id="PIRSR600821-50"/>
    </source>
</evidence>
<dbReference type="SUPFAM" id="SSF50621">
    <property type="entry name" value="Alanine racemase C-terminal domain-like"/>
    <property type="match status" value="1"/>
</dbReference>
<evidence type="ECO:0000256" key="2">
    <source>
        <dbReference type="ARBA" id="ARBA00022898"/>
    </source>
</evidence>
<dbReference type="PANTHER" id="PTHR30511">
    <property type="entry name" value="ALANINE RACEMASE"/>
    <property type="match status" value="1"/>
</dbReference>
<dbReference type="EC" id="5.1.1.1" evidence="4"/>
<evidence type="ECO:0000256" key="1">
    <source>
        <dbReference type="ARBA" id="ARBA00001933"/>
    </source>
</evidence>
<dbReference type="Pfam" id="PF01168">
    <property type="entry name" value="Ala_racemase_N"/>
    <property type="match status" value="1"/>
</dbReference>
<feature type="binding site" evidence="4 6">
    <location>
        <position position="311"/>
    </location>
    <ligand>
        <name>substrate</name>
    </ligand>
</feature>
<evidence type="ECO:0000259" key="7">
    <source>
        <dbReference type="SMART" id="SM01005"/>
    </source>
</evidence>
<dbReference type="Gene3D" id="3.20.20.10">
    <property type="entry name" value="Alanine racemase"/>
    <property type="match status" value="1"/>
</dbReference>
<dbReference type="Pfam" id="PF00842">
    <property type="entry name" value="Ala_racemase_C"/>
    <property type="match status" value="1"/>
</dbReference>
<gene>
    <name evidence="8" type="primary">alr</name>
    <name evidence="8" type="ORF">IRY55_07310</name>
</gene>
<proteinExistence type="inferred from homology"/>
<dbReference type="GO" id="GO:0030170">
    <property type="term" value="F:pyridoxal phosphate binding"/>
    <property type="evidence" value="ECO:0007669"/>
    <property type="project" value="UniProtKB-UniRule"/>
</dbReference>
<keyword evidence="3 4" id="KW-0413">Isomerase</keyword>
<dbReference type="GO" id="GO:0030632">
    <property type="term" value="P:D-alanine biosynthetic process"/>
    <property type="evidence" value="ECO:0007669"/>
    <property type="project" value="UniProtKB-UniRule"/>
</dbReference>
<feature type="active site" description="Proton acceptor; specific for D-alanine" evidence="4">
    <location>
        <position position="42"/>
    </location>
</feature>
<evidence type="ECO:0000256" key="3">
    <source>
        <dbReference type="ARBA" id="ARBA00023235"/>
    </source>
</evidence>
<dbReference type="InterPro" id="IPR020622">
    <property type="entry name" value="Ala_racemase_pyridoxalP-BS"/>
</dbReference>
<dbReference type="PRINTS" id="PR00992">
    <property type="entry name" value="ALARACEMASE"/>
</dbReference>
<comment type="cofactor">
    <cofactor evidence="1 4 5">
        <name>pyridoxal 5'-phosphate</name>
        <dbReference type="ChEBI" id="CHEBI:597326"/>
    </cofactor>
</comment>
<accession>A0A8J7KC87</accession>
<dbReference type="InterPro" id="IPR001608">
    <property type="entry name" value="Ala_racemase_N"/>
</dbReference>
<comment type="caution">
    <text evidence="8">The sequence shown here is derived from an EMBL/GenBank/DDBJ whole genome shotgun (WGS) entry which is preliminary data.</text>
</comment>
<dbReference type="PANTHER" id="PTHR30511:SF0">
    <property type="entry name" value="ALANINE RACEMASE, CATABOLIC-RELATED"/>
    <property type="match status" value="1"/>
</dbReference>
<dbReference type="Gene3D" id="2.40.37.10">
    <property type="entry name" value="Lyase, Ornithine Decarboxylase, Chain A, domain 1"/>
    <property type="match status" value="1"/>
</dbReference>
<dbReference type="RefSeq" id="WP_194562644.1">
    <property type="nucleotide sequence ID" value="NZ_JADKPV010000002.1"/>
</dbReference>
<name>A0A8J7KC87_9BACL</name>
<dbReference type="GO" id="GO:0005829">
    <property type="term" value="C:cytosol"/>
    <property type="evidence" value="ECO:0007669"/>
    <property type="project" value="TreeGrafter"/>
</dbReference>
<feature type="domain" description="Alanine racemase C-terminal" evidence="7">
    <location>
        <begin position="243"/>
        <end position="368"/>
    </location>
</feature>
<evidence type="ECO:0000313" key="8">
    <source>
        <dbReference type="EMBL" id="MBF4501172.1"/>
    </source>
</evidence>
<dbReference type="Proteomes" id="UP000622653">
    <property type="component" value="Unassembled WGS sequence"/>
</dbReference>
<dbReference type="InterPro" id="IPR000821">
    <property type="entry name" value="Ala_racemase"/>
</dbReference>
<dbReference type="SMART" id="SM01005">
    <property type="entry name" value="Ala_racemase_C"/>
    <property type="match status" value="1"/>
</dbReference>
<dbReference type="InterPro" id="IPR011079">
    <property type="entry name" value="Ala_racemase_C"/>
</dbReference>
<dbReference type="InterPro" id="IPR029066">
    <property type="entry name" value="PLP-binding_barrel"/>
</dbReference>
<feature type="active site" description="Proton acceptor; specific for L-alanine" evidence="4">
    <location>
        <position position="264"/>
    </location>
</feature>
<evidence type="ECO:0000256" key="6">
    <source>
        <dbReference type="PIRSR" id="PIRSR600821-52"/>
    </source>
</evidence>
<evidence type="ECO:0000313" key="9">
    <source>
        <dbReference type="Proteomes" id="UP000622653"/>
    </source>
</evidence>
<organism evidence="8 9">
    <name type="scientific">Savagea serpentis</name>
    <dbReference type="NCBI Taxonomy" id="2785297"/>
    <lineage>
        <taxon>Bacteria</taxon>
        <taxon>Bacillati</taxon>
        <taxon>Bacillota</taxon>
        <taxon>Bacilli</taxon>
        <taxon>Bacillales</taxon>
        <taxon>Caryophanaceae</taxon>
        <taxon>Savagea</taxon>
    </lineage>
</organism>
<dbReference type="GO" id="GO:0009252">
    <property type="term" value="P:peptidoglycan biosynthetic process"/>
    <property type="evidence" value="ECO:0007669"/>
    <property type="project" value="TreeGrafter"/>
</dbReference>
<evidence type="ECO:0000256" key="4">
    <source>
        <dbReference type="HAMAP-Rule" id="MF_01201"/>
    </source>
</evidence>
<protein>
    <recommendedName>
        <fullName evidence="4">Alanine racemase</fullName>
        <ecNumber evidence="4">5.1.1.1</ecNumber>
    </recommendedName>
</protein>
<dbReference type="InterPro" id="IPR009006">
    <property type="entry name" value="Ala_racemase/Decarboxylase_C"/>
</dbReference>
<sequence>MTSYRPTRITISRSAIVHNIRSIKQYYENQKRPIRYFFAVVKANGYGHGMEQVAQAAEKEVNYFAVATIDEALKLRKCTDLPILVLGPSPVRSIPDAVTHQITLTVPSVDWLSEATREYPKHSLTLHIKLNTGMNRIGLRTASEIEQVFRLLQHTSYDVEGVFTHFARADEEDRTWTDEQVDRFEQLLCQFPERPRIVHVSNSAATLRFPEYVYDGVRYGISLYGLAPSPFVETMLPVSLKKAMTLTTEVALVKTLPPQTQISYGGRYETKHLERIATLPIGYADGLRRQLTGQYVLIKGEKFPLIGTICMDQCMILVNENISVGEIVTLIGIDKGEEISVNDWSNSLNTINYEVCTSFSARISRELSQ</sequence>
<comment type="catalytic activity">
    <reaction evidence="4">
        <text>L-alanine = D-alanine</text>
        <dbReference type="Rhea" id="RHEA:20249"/>
        <dbReference type="ChEBI" id="CHEBI:57416"/>
        <dbReference type="ChEBI" id="CHEBI:57972"/>
        <dbReference type="EC" id="5.1.1.1"/>
    </reaction>
</comment>